<sequence>MHTMDRSKVVCGWKGCHNVYSNVEGMNVHVQADHMLYRVLLQTEFQGRTHLHGYDHDESSKQPVSQDIPTSGPIATGVPSTPSTPTHLTVPNRQPEISEQLLITEIHEEVQTSVPREPAKQVKYPPVPEGLQSSGPITLASIVAPNTKGISIQEEEETPEEEEEEEEMEVGSQEAPPRLSVATNGSPTGRTPTQHGRIDYSPVPPSSKKRGRKPSKYWVYTDQMTYRCSFGHCEAEFNNPESARHHYNSSHTLNDASESPLGPARKKGRGSGFRGRKITCTHTQCKRYFYSAEALERHLENLHGEEDVGDNLELDEINSVPQKPVVFKYEQEDVNDDSQQYEGGDGDIPEMKEIPQYI</sequence>
<feature type="compositionally biased region" description="Polar residues" evidence="2">
    <location>
        <begin position="181"/>
        <end position="194"/>
    </location>
</feature>
<dbReference type="PROSITE" id="PS50157">
    <property type="entry name" value="ZINC_FINGER_C2H2_2"/>
    <property type="match status" value="2"/>
</dbReference>
<feature type="region of interest" description="Disordered" evidence="2">
    <location>
        <begin position="243"/>
        <end position="274"/>
    </location>
</feature>
<feature type="compositionally biased region" description="Basic and acidic residues" evidence="2">
    <location>
        <begin position="349"/>
        <end position="358"/>
    </location>
</feature>
<dbReference type="PROSITE" id="PS00028">
    <property type="entry name" value="ZINC_FINGER_C2H2_1"/>
    <property type="match status" value="2"/>
</dbReference>
<evidence type="ECO:0000313" key="5">
    <source>
        <dbReference type="WBParaSite" id="Csp11.Scaffold630.g17849.t2"/>
    </source>
</evidence>
<feature type="region of interest" description="Disordered" evidence="2">
    <location>
        <begin position="112"/>
        <end position="215"/>
    </location>
</feature>
<organism evidence="4 5">
    <name type="scientific">Caenorhabditis tropicalis</name>
    <dbReference type="NCBI Taxonomy" id="1561998"/>
    <lineage>
        <taxon>Eukaryota</taxon>
        <taxon>Metazoa</taxon>
        <taxon>Ecdysozoa</taxon>
        <taxon>Nematoda</taxon>
        <taxon>Chromadorea</taxon>
        <taxon>Rhabditida</taxon>
        <taxon>Rhabditina</taxon>
        <taxon>Rhabditomorpha</taxon>
        <taxon>Rhabditoidea</taxon>
        <taxon>Rhabditidae</taxon>
        <taxon>Peloderinae</taxon>
        <taxon>Caenorhabditis</taxon>
    </lineage>
</organism>
<feature type="compositionally biased region" description="Acidic residues" evidence="2">
    <location>
        <begin position="153"/>
        <end position="169"/>
    </location>
</feature>
<feature type="compositionally biased region" description="Basic residues" evidence="2">
    <location>
        <begin position="264"/>
        <end position="274"/>
    </location>
</feature>
<feature type="compositionally biased region" description="Polar residues" evidence="2">
    <location>
        <begin position="78"/>
        <end position="91"/>
    </location>
</feature>
<name>A0A1I7UNV0_9PELO</name>
<dbReference type="Proteomes" id="UP000095282">
    <property type="component" value="Unplaced"/>
</dbReference>
<evidence type="ECO:0000256" key="2">
    <source>
        <dbReference type="SAM" id="MobiDB-lite"/>
    </source>
</evidence>
<dbReference type="GO" id="GO:0008270">
    <property type="term" value="F:zinc ion binding"/>
    <property type="evidence" value="ECO:0007669"/>
    <property type="project" value="UniProtKB-KW"/>
</dbReference>
<dbReference type="SMART" id="SM00355">
    <property type="entry name" value="ZnF_C2H2"/>
    <property type="match status" value="3"/>
</dbReference>
<dbReference type="InterPro" id="IPR013087">
    <property type="entry name" value="Znf_C2H2_type"/>
</dbReference>
<protein>
    <submittedName>
        <fullName evidence="5">C2H2-type domain-containing protein</fullName>
    </submittedName>
</protein>
<evidence type="ECO:0000259" key="3">
    <source>
        <dbReference type="PROSITE" id="PS50157"/>
    </source>
</evidence>
<keyword evidence="1" id="KW-0479">Metal-binding</keyword>
<feature type="region of interest" description="Disordered" evidence="2">
    <location>
        <begin position="333"/>
        <end position="358"/>
    </location>
</feature>
<evidence type="ECO:0000256" key="1">
    <source>
        <dbReference type="PROSITE-ProRule" id="PRU00042"/>
    </source>
</evidence>
<dbReference type="WBParaSite" id="Csp11.Scaffold630.g17849.t2">
    <property type="protein sequence ID" value="Csp11.Scaffold630.g17849.t2"/>
    <property type="gene ID" value="Csp11.Scaffold630.g17849"/>
</dbReference>
<dbReference type="eggNOG" id="ENOG502TK1E">
    <property type="taxonomic scope" value="Eukaryota"/>
</dbReference>
<dbReference type="AlphaFoldDB" id="A0A1I7UNV0"/>
<reference evidence="5" key="1">
    <citation type="submission" date="2016-11" db="UniProtKB">
        <authorList>
            <consortium name="WormBaseParasite"/>
        </authorList>
    </citation>
    <scope>IDENTIFICATION</scope>
</reference>
<proteinExistence type="predicted"/>
<feature type="domain" description="C2H2-type" evidence="3">
    <location>
        <begin position="226"/>
        <end position="256"/>
    </location>
</feature>
<accession>A0A1I7UNV0</accession>
<feature type="domain" description="C2H2-type" evidence="3">
    <location>
        <begin position="278"/>
        <end position="308"/>
    </location>
</feature>
<keyword evidence="1" id="KW-0863">Zinc-finger</keyword>
<evidence type="ECO:0000313" key="4">
    <source>
        <dbReference type="Proteomes" id="UP000095282"/>
    </source>
</evidence>
<feature type="region of interest" description="Disordered" evidence="2">
    <location>
        <begin position="51"/>
        <end position="91"/>
    </location>
</feature>
<keyword evidence="1" id="KW-0862">Zinc</keyword>
<keyword evidence="4" id="KW-1185">Reference proteome</keyword>